<dbReference type="Gene3D" id="2.40.40.10">
    <property type="entry name" value="RlpA-like domain"/>
    <property type="match status" value="1"/>
</dbReference>
<feature type="region of interest" description="Disordered" evidence="1">
    <location>
        <begin position="33"/>
        <end position="57"/>
    </location>
</feature>
<comment type="caution">
    <text evidence="3">The sequence shown here is derived from an EMBL/GenBank/DDBJ whole genome shotgun (WGS) entry which is preliminary data.</text>
</comment>
<keyword evidence="2" id="KW-0732">Signal</keyword>
<accession>A0ABQ4GEF1</accession>
<feature type="signal peptide" evidence="2">
    <location>
        <begin position="1"/>
        <end position="22"/>
    </location>
</feature>
<dbReference type="EMBL" id="BOOF01000002">
    <property type="protein sequence ID" value="GIH59773.1"/>
    <property type="molecule type" value="Genomic_DNA"/>
</dbReference>
<proteinExistence type="predicted"/>
<organism evidence="3 4">
    <name type="scientific">Microbispora siamensis</name>
    <dbReference type="NCBI Taxonomy" id="564413"/>
    <lineage>
        <taxon>Bacteria</taxon>
        <taxon>Bacillati</taxon>
        <taxon>Actinomycetota</taxon>
        <taxon>Actinomycetes</taxon>
        <taxon>Streptosporangiales</taxon>
        <taxon>Streptosporangiaceae</taxon>
        <taxon>Microbispora</taxon>
    </lineage>
</organism>
<evidence type="ECO:0000313" key="3">
    <source>
        <dbReference type="EMBL" id="GIH59773.1"/>
    </source>
</evidence>
<name>A0ABQ4GEF1_9ACTN</name>
<dbReference type="InterPro" id="IPR036908">
    <property type="entry name" value="RlpA-like_sf"/>
</dbReference>
<evidence type="ECO:0008006" key="5">
    <source>
        <dbReference type="Google" id="ProtNLM"/>
    </source>
</evidence>
<keyword evidence="4" id="KW-1185">Reference proteome</keyword>
<dbReference type="RefSeq" id="WP_204046916.1">
    <property type="nucleotide sequence ID" value="NZ_BOOF01000002.1"/>
</dbReference>
<evidence type="ECO:0000313" key="4">
    <source>
        <dbReference type="Proteomes" id="UP000660454"/>
    </source>
</evidence>
<reference evidence="3 4" key="1">
    <citation type="submission" date="2021-01" db="EMBL/GenBank/DDBJ databases">
        <title>Whole genome shotgun sequence of Microbispora siamensis NBRC 104113.</title>
        <authorList>
            <person name="Komaki H."/>
            <person name="Tamura T."/>
        </authorList>
    </citation>
    <scope>NUCLEOTIDE SEQUENCE [LARGE SCALE GENOMIC DNA]</scope>
    <source>
        <strain evidence="3 4">NBRC 104113</strain>
    </source>
</reference>
<evidence type="ECO:0000256" key="1">
    <source>
        <dbReference type="SAM" id="MobiDB-lite"/>
    </source>
</evidence>
<dbReference type="Proteomes" id="UP000660454">
    <property type="component" value="Unassembled WGS sequence"/>
</dbReference>
<evidence type="ECO:0000256" key="2">
    <source>
        <dbReference type="SAM" id="SignalP"/>
    </source>
</evidence>
<protein>
    <recommendedName>
        <fullName evidence="5">RlpA-like protein double-psi beta-barrel domain-containing protein</fullName>
    </recommendedName>
</protein>
<gene>
    <name evidence="3" type="ORF">Msi02_05900</name>
</gene>
<feature type="chain" id="PRO_5045632703" description="RlpA-like protein double-psi beta-barrel domain-containing protein" evidence="2">
    <location>
        <begin position="23"/>
        <end position="204"/>
    </location>
</feature>
<sequence>MRKRARQAITMAMAGTTLVAGAATAANASVIPQAPSSAPLPRTVPATSPDTTRPIPADPVSLTLASLGAAFNATLRTAYAEMKKAASLPSGVSTATSFWDGETASGKPMRYRTVASPYWPLGTKVRITYKGKSAIGVVEDFGPAEWAVAQHDIPAIVDLSEKMMADLTGVASNTVHVRFQVLKWGKGGVYRRSGTGYDLAMGHR</sequence>